<dbReference type="Proteomes" id="UP000198807">
    <property type="component" value="Unassembled WGS sequence"/>
</dbReference>
<dbReference type="PANTHER" id="PTHR43102:SF2">
    <property type="entry name" value="GAF DOMAIN-CONTAINING PROTEIN"/>
    <property type="match status" value="1"/>
</dbReference>
<dbReference type="InterPro" id="IPR035919">
    <property type="entry name" value="EAL_sf"/>
</dbReference>
<dbReference type="AlphaFoldDB" id="A0A1H7UVU6"/>
<dbReference type="EMBL" id="FOBC01000022">
    <property type="protein sequence ID" value="SEM01100.1"/>
    <property type="molecule type" value="Genomic_DNA"/>
</dbReference>
<evidence type="ECO:0000313" key="1">
    <source>
        <dbReference type="EMBL" id="SEM01100.1"/>
    </source>
</evidence>
<dbReference type="SUPFAM" id="SSF141868">
    <property type="entry name" value="EAL domain-like"/>
    <property type="match status" value="1"/>
</dbReference>
<accession>A0A1H7UVU6</accession>
<protein>
    <recommendedName>
        <fullName evidence="3">EAL domain-containing protein</fullName>
    </recommendedName>
</protein>
<evidence type="ECO:0008006" key="3">
    <source>
        <dbReference type="Google" id="ProtNLM"/>
    </source>
</evidence>
<keyword evidence="2" id="KW-1185">Reference proteome</keyword>
<dbReference type="Gene3D" id="3.20.20.450">
    <property type="entry name" value="EAL domain"/>
    <property type="match status" value="1"/>
</dbReference>
<reference evidence="2" key="1">
    <citation type="submission" date="2016-10" db="EMBL/GenBank/DDBJ databases">
        <authorList>
            <person name="Varghese N."/>
            <person name="Submissions S."/>
        </authorList>
    </citation>
    <scope>NUCLEOTIDE SEQUENCE [LARGE SCALE GENOMIC DNA]</scope>
    <source>
        <strain evidence="2">CGMCC 1.9150</strain>
    </source>
</reference>
<gene>
    <name evidence="1" type="ORF">SAMN04488129_1223</name>
</gene>
<evidence type="ECO:0000313" key="2">
    <source>
        <dbReference type="Proteomes" id="UP000198807"/>
    </source>
</evidence>
<dbReference type="PANTHER" id="PTHR43102">
    <property type="entry name" value="SLR1143 PROTEIN"/>
    <property type="match status" value="1"/>
</dbReference>
<dbReference type="SUPFAM" id="SSF55781">
    <property type="entry name" value="GAF domain-like"/>
    <property type="match status" value="1"/>
</dbReference>
<name>A0A1H7UVU6_9GAMM</name>
<organism evidence="1 2">
    <name type="scientific">Halomonas daqiaonensis</name>
    <dbReference type="NCBI Taxonomy" id="650850"/>
    <lineage>
        <taxon>Bacteria</taxon>
        <taxon>Pseudomonadati</taxon>
        <taxon>Pseudomonadota</taxon>
        <taxon>Gammaproteobacteria</taxon>
        <taxon>Oceanospirillales</taxon>
        <taxon>Halomonadaceae</taxon>
        <taxon>Halomonas</taxon>
    </lineage>
</organism>
<dbReference type="OrthoDB" id="6597954at2"/>
<sequence length="122" mass="13724">MVEHKIDTVLPFDQTARLAELRSLDILNTSPEERFDRYTRLVAEIFKVPIAILFYAGAVLRGPSGQPLGTLCIVDTRLRYLTEAQRAMLQELGCNVIQGYLFSRPVTADDALALLKSWARLS</sequence>
<dbReference type="RefSeq" id="WP_089715191.1">
    <property type="nucleotide sequence ID" value="NZ_FOBC01000022.1"/>
</dbReference>
<dbReference type="STRING" id="650850.SAMN04488129_1223"/>
<proteinExistence type="predicted"/>